<dbReference type="AlphaFoldDB" id="A0A4Q9PJY4"/>
<sequence length="179" mass="19395">MTSTSISAEGWHTRAVPHPDHDALTFQPTIDNLLFTHRFSAMCAEGFVMALFLPDIAVDSDGNVLKVQPQDFVILATLVKDVARLPDGGPFNGVWCLSSTYTCQARDHLNVKTPEGTLKQSGVYAWSPRNTALAAPTAGYEHLPSSLHELVGYSWEAYAGGSREKKPSPLVDVITSLAP</sequence>
<proteinExistence type="predicted"/>
<organism evidence="2 3">
    <name type="scientific">Dichomitus squalens</name>
    <dbReference type="NCBI Taxonomy" id="114155"/>
    <lineage>
        <taxon>Eukaryota</taxon>
        <taxon>Fungi</taxon>
        <taxon>Dikarya</taxon>
        <taxon>Basidiomycota</taxon>
        <taxon>Agaricomycotina</taxon>
        <taxon>Agaricomycetes</taxon>
        <taxon>Polyporales</taxon>
        <taxon>Polyporaceae</taxon>
        <taxon>Dichomitus</taxon>
    </lineage>
</organism>
<dbReference type="Proteomes" id="UP000292082">
    <property type="component" value="Unassembled WGS sequence"/>
</dbReference>
<dbReference type="OrthoDB" id="3006153at2759"/>
<evidence type="ECO:0000313" key="2">
    <source>
        <dbReference type="EMBL" id="TBU54439.1"/>
    </source>
</evidence>
<evidence type="ECO:0000313" key="3">
    <source>
        <dbReference type="Proteomes" id="UP000292082"/>
    </source>
</evidence>
<reference evidence="2 3" key="1">
    <citation type="submission" date="2019-01" db="EMBL/GenBank/DDBJ databases">
        <title>Draft genome sequences of three monokaryotic isolates of the white-rot basidiomycete fungus Dichomitus squalens.</title>
        <authorList>
            <consortium name="DOE Joint Genome Institute"/>
            <person name="Lopez S.C."/>
            <person name="Andreopoulos B."/>
            <person name="Pangilinan J."/>
            <person name="Lipzen A."/>
            <person name="Riley R."/>
            <person name="Ahrendt S."/>
            <person name="Ng V."/>
            <person name="Barry K."/>
            <person name="Daum C."/>
            <person name="Grigoriev I.V."/>
            <person name="Hilden K.S."/>
            <person name="Makela M.R."/>
            <person name="de Vries R.P."/>
        </authorList>
    </citation>
    <scope>NUCLEOTIDE SEQUENCE [LARGE SCALE GENOMIC DNA]</scope>
    <source>
        <strain evidence="2 3">CBS 464.89</strain>
        <strain evidence="1">OM18370.1</strain>
    </source>
</reference>
<accession>A0A4Q9PJY4</accession>
<dbReference type="Proteomes" id="UP000292957">
    <property type="component" value="Unassembled WGS sequence"/>
</dbReference>
<gene>
    <name evidence="2" type="ORF">BD310DRAFT_886212</name>
    <name evidence="1" type="ORF">BD311DRAFT_866759</name>
</gene>
<evidence type="ECO:0000313" key="1">
    <source>
        <dbReference type="EMBL" id="TBU26464.1"/>
    </source>
</evidence>
<dbReference type="EMBL" id="ML143445">
    <property type="protein sequence ID" value="TBU26464.1"/>
    <property type="molecule type" value="Genomic_DNA"/>
</dbReference>
<name>A0A4Q9PJY4_9APHY</name>
<keyword evidence="3" id="KW-1185">Reference proteome</keyword>
<dbReference type="EMBL" id="ML145189">
    <property type="protein sequence ID" value="TBU54439.1"/>
    <property type="molecule type" value="Genomic_DNA"/>
</dbReference>
<protein>
    <submittedName>
        <fullName evidence="2">Uncharacterized protein</fullName>
    </submittedName>
</protein>